<dbReference type="SMART" id="SM00028">
    <property type="entry name" value="TPR"/>
    <property type="match status" value="6"/>
</dbReference>
<evidence type="ECO:0000259" key="1">
    <source>
        <dbReference type="Pfam" id="PF03445"/>
    </source>
</evidence>
<sequence>MDEVTYDLSVTVEELRAAGSDVSKQLQALLKLGNCYLKEAKTTANGDDFTKADALFNAALVRSKLVNHEISGEILRKVVETYCEFLLSLPNVAVEVCANDIRHEIDCHKEFLANERRIFKERLDKIDSCFNTTDKTEDEYKIHAAKIDDVFRDIQDMYNRLVSMLAKECESRLGAPPCDYAIIALGSVARMEATPFSDLEFGILYSDPAIGDKINYFRVLTYFLHVKVINLGETILPALGIEQLNDFQSSDPNSIWFYDSITPRGISFDGAMSWACKTPLGRMETEDKPALELIRTPEQMAELQDEEIAVKEGYHLADVMSRATLLHGDQALLDEYNEHVAEKLNATSSSTENESIRTVGFMRGIEQMVADIAEYVPNDSYFGSHTSMGALFDAKRQFYRLISLLLSDLGLVFDIRCPSPRQIVQELQTRGIISEAVSASIKVCLSIANEMRLKTYYGYNKQTELLSPVPRKENETEESADLSIFRFFDEDVLIRLLSVTNDMHDRCYKFYLTYVQQDKIDTSVFANPFVPSSKANLIGSLYLRLHNLSKALEWMELESEDSPEYTSVLHRKGVVYLEVGEYNKSVDCCIKALDAYKNQELSIFNELICFVNLATALVRLGQYDTARKYLEEGISKHNEIFGEDCETIILGNLMHALGVVDAYSRDFVSAFETFQKVEQIYKQRSFVPDMHVLFLNSSMAWVLSELDQYEQSMNCLKRAVDLSHKEFGEQSPTSPLAQTYAVAATVYERCNMNDKALSFFKRSLELFQTIFGNGPIPGYLPLLAKLENLEIALDHARKLYDGKPHFILAVMLKNLGNASLSEKSLEYFQEGKEMMDELLGPNHAHAVTSGILNSMGVVYRNVYGDLSKSFQCLQDALTMNSVVFGEDSTSDCSEAVYQNLGFTAQQMGNLSEAKDYFIEVVKIRRKLPISKDTCEEFVSALYHITSICETLGEQDDALKFLEEARDVAKAGCYNDWDVVYILLKLIKKYSTMESAESVAKSEICNREAKEMAMILPEDDSLPPWLLKRIETLKSC</sequence>
<dbReference type="OrthoDB" id="3038309at2759"/>
<dbReference type="EMBL" id="CACRXK020000156">
    <property type="protein sequence ID" value="CAB3978970.1"/>
    <property type="molecule type" value="Genomic_DNA"/>
</dbReference>
<accession>A0A6S7FXC5</accession>
<dbReference type="SUPFAM" id="SSF48452">
    <property type="entry name" value="TPR-like"/>
    <property type="match status" value="1"/>
</dbReference>
<dbReference type="InterPro" id="IPR019734">
    <property type="entry name" value="TPR_rpt"/>
</dbReference>
<protein>
    <submittedName>
        <fullName evidence="2">Tetratricopeptide repeat 28-like</fullName>
    </submittedName>
</protein>
<evidence type="ECO:0000313" key="2">
    <source>
        <dbReference type="EMBL" id="CAB3978970.1"/>
    </source>
</evidence>
<dbReference type="SUPFAM" id="SSF81301">
    <property type="entry name" value="Nucleotidyltransferase"/>
    <property type="match status" value="1"/>
</dbReference>
<dbReference type="InterPro" id="IPR043519">
    <property type="entry name" value="NT_sf"/>
</dbReference>
<dbReference type="PANTHER" id="PTHR19959:SF119">
    <property type="entry name" value="FUNGAL LIPASE-LIKE DOMAIN-CONTAINING PROTEIN"/>
    <property type="match status" value="1"/>
</dbReference>
<dbReference type="Pfam" id="PF03445">
    <property type="entry name" value="DUF294"/>
    <property type="match status" value="1"/>
</dbReference>
<organism evidence="2 3">
    <name type="scientific">Paramuricea clavata</name>
    <name type="common">Red gorgonian</name>
    <name type="synonym">Violescent sea-whip</name>
    <dbReference type="NCBI Taxonomy" id="317549"/>
    <lineage>
        <taxon>Eukaryota</taxon>
        <taxon>Metazoa</taxon>
        <taxon>Cnidaria</taxon>
        <taxon>Anthozoa</taxon>
        <taxon>Octocorallia</taxon>
        <taxon>Malacalcyonacea</taxon>
        <taxon>Plexauridae</taxon>
        <taxon>Paramuricea</taxon>
    </lineage>
</organism>
<dbReference type="GO" id="GO:0008773">
    <property type="term" value="F:[protein-PII] uridylyltransferase activity"/>
    <property type="evidence" value="ECO:0007669"/>
    <property type="project" value="InterPro"/>
</dbReference>
<dbReference type="InterPro" id="IPR005105">
    <property type="entry name" value="GlnD_Uridyltrans_N"/>
</dbReference>
<evidence type="ECO:0000313" key="3">
    <source>
        <dbReference type="Proteomes" id="UP001152795"/>
    </source>
</evidence>
<feature type="domain" description="Protein-PII uridylyltransferase N-terminal" evidence="1">
    <location>
        <begin position="145"/>
        <end position="231"/>
    </location>
</feature>
<dbReference type="Gene3D" id="1.25.40.10">
    <property type="entry name" value="Tetratricopeptide repeat domain"/>
    <property type="match status" value="3"/>
</dbReference>
<reference evidence="2" key="1">
    <citation type="submission" date="2020-04" db="EMBL/GenBank/DDBJ databases">
        <authorList>
            <person name="Alioto T."/>
            <person name="Alioto T."/>
            <person name="Gomez Garrido J."/>
        </authorList>
    </citation>
    <scope>NUCLEOTIDE SEQUENCE</scope>
    <source>
        <strain evidence="2">A484AB</strain>
    </source>
</reference>
<proteinExistence type="predicted"/>
<dbReference type="PANTHER" id="PTHR19959">
    <property type="entry name" value="KINESIN LIGHT CHAIN"/>
    <property type="match status" value="1"/>
</dbReference>
<dbReference type="Proteomes" id="UP001152795">
    <property type="component" value="Unassembled WGS sequence"/>
</dbReference>
<dbReference type="AlphaFoldDB" id="A0A6S7FXC5"/>
<gene>
    <name evidence="2" type="ORF">PACLA_8A057183</name>
</gene>
<name>A0A6S7FXC5_PARCT</name>
<keyword evidence="3" id="KW-1185">Reference proteome</keyword>
<comment type="caution">
    <text evidence="2">The sequence shown here is derived from an EMBL/GenBank/DDBJ whole genome shotgun (WGS) entry which is preliminary data.</text>
</comment>
<dbReference type="Pfam" id="PF13424">
    <property type="entry name" value="TPR_12"/>
    <property type="match status" value="1"/>
</dbReference>
<dbReference type="Pfam" id="PF13374">
    <property type="entry name" value="TPR_10"/>
    <property type="match status" value="1"/>
</dbReference>
<dbReference type="InterPro" id="IPR011990">
    <property type="entry name" value="TPR-like_helical_dom_sf"/>
</dbReference>